<reference evidence="4 5" key="1">
    <citation type="submission" date="2022-11" db="EMBL/GenBank/DDBJ databases">
        <title>Draft genome sequence of Saccharopolyspora sp. WRP15-2 isolated from rhizosphere soils of wild rice in Thailand.</title>
        <authorList>
            <person name="Duangmal K."/>
            <person name="Kammanee S."/>
            <person name="Muangham S."/>
        </authorList>
    </citation>
    <scope>NUCLEOTIDE SEQUENCE [LARGE SCALE GENOMIC DNA]</scope>
    <source>
        <strain evidence="4 5">WRP15-2</strain>
    </source>
</reference>
<dbReference type="SUPFAM" id="SSF56801">
    <property type="entry name" value="Acetyl-CoA synthetase-like"/>
    <property type="match status" value="1"/>
</dbReference>
<dbReference type="NCBIfam" id="NF005858">
    <property type="entry name" value="PRK07787.1"/>
    <property type="match status" value="1"/>
</dbReference>
<dbReference type="PANTHER" id="PTHR43201:SF8">
    <property type="entry name" value="ACYL-COA SYNTHETASE FAMILY MEMBER 3"/>
    <property type="match status" value="1"/>
</dbReference>
<evidence type="ECO:0000313" key="5">
    <source>
        <dbReference type="Proteomes" id="UP001210380"/>
    </source>
</evidence>
<dbReference type="PROSITE" id="PS00455">
    <property type="entry name" value="AMP_BINDING"/>
    <property type="match status" value="1"/>
</dbReference>
<dbReference type="Pfam" id="PF13193">
    <property type="entry name" value="AMP-binding_C"/>
    <property type="match status" value="1"/>
</dbReference>
<comment type="similarity">
    <text evidence="1">Belongs to the ATP-dependent AMP-binding enzyme family.</text>
</comment>
<dbReference type="InterPro" id="IPR042099">
    <property type="entry name" value="ANL_N_sf"/>
</dbReference>
<keyword evidence="5" id="KW-1185">Reference proteome</keyword>
<dbReference type="InterPro" id="IPR025110">
    <property type="entry name" value="AMP-bd_C"/>
</dbReference>
<evidence type="ECO:0000259" key="2">
    <source>
        <dbReference type="Pfam" id="PF00501"/>
    </source>
</evidence>
<evidence type="ECO:0000259" key="3">
    <source>
        <dbReference type="Pfam" id="PF13193"/>
    </source>
</evidence>
<comment type="caution">
    <text evidence="4">The sequence shown here is derived from an EMBL/GenBank/DDBJ whole genome shotgun (WGS) entry which is preliminary data.</text>
</comment>
<dbReference type="Gene3D" id="3.30.300.30">
    <property type="match status" value="1"/>
</dbReference>
<dbReference type="EMBL" id="JAQGLA010000071">
    <property type="protein sequence ID" value="MDA3629624.1"/>
    <property type="molecule type" value="Genomic_DNA"/>
</dbReference>
<dbReference type="InterPro" id="IPR020845">
    <property type="entry name" value="AMP-binding_CS"/>
</dbReference>
<dbReference type="Pfam" id="PF00501">
    <property type="entry name" value="AMP-binding"/>
    <property type="match status" value="1"/>
</dbReference>
<protein>
    <submittedName>
        <fullName evidence="4">AMP-binding protein</fullName>
    </submittedName>
</protein>
<organism evidence="4 5">
    <name type="scientific">Saccharopolyspora oryzae</name>
    <dbReference type="NCBI Taxonomy" id="2997343"/>
    <lineage>
        <taxon>Bacteria</taxon>
        <taxon>Bacillati</taxon>
        <taxon>Actinomycetota</taxon>
        <taxon>Actinomycetes</taxon>
        <taxon>Pseudonocardiales</taxon>
        <taxon>Pseudonocardiaceae</taxon>
        <taxon>Saccharopolyspora</taxon>
    </lineage>
</organism>
<dbReference type="PANTHER" id="PTHR43201">
    <property type="entry name" value="ACYL-COA SYNTHETASE"/>
    <property type="match status" value="1"/>
</dbReference>
<feature type="domain" description="AMP-dependent synthetase/ligase" evidence="2">
    <location>
        <begin position="15"/>
        <end position="336"/>
    </location>
</feature>
<dbReference type="Proteomes" id="UP001210380">
    <property type="component" value="Unassembled WGS sequence"/>
</dbReference>
<gene>
    <name evidence="4" type="ORF">OU415_29640</name>
</gene>
<dbReference type="RefSeq" id="WP_270952658.1">
    <property type="nucleotide sequence ID" value="NZ_JAQGLA010000071.1"/>
</dbReference>
<name>A0ABT4V6M0_9PSEU</name>
<feature type="domain" description="AMP-binding enzyme C-terminal" evidence="3">
    <location>
        <begin position="388"/>
        <end position="469"/>
    </location>
</feature>
<dbReference type="InterPro" id="IPR000873">
    <property type="entry name" value="AMP-dep_synth/lig_dom"/>
</dbReference>
<evidence type="ECO:0000313" key="4">
    <source>
        <dbReference type="EMBL" id="MDA3629624.1"/>
    </source>
</evidence>
<proteinExistence type="inferred from homology"/>
<dbReference type="Gene3D" id="3.40.50.12780">
    <property type="entry name" value="N-terminal domain of ligase-like"/>
    <property type="match status" value="1"/>
</dbReference>
<sequence>MTSLLADLLTRPLVDPGRTAVTIDGDSLTRAELVAAASGFARSLPGGSGPIAIQADRSLRTVVAVVGCIAAGVPFVPIAPDAGVAEREHVLTDSGATHFAGDSAPPTLTALPVDLVGAVSTADPVPRPSDSETAAILYTSGTTGVPKGVLISRSAIASGVEALAEAWQWTAADTVAHGLPLFHAHGLILGVLGSLHIGSPFAHTGSPTPANYASAGATVFFGVPTIWNRIADDPESARALRDARLLISGSAPLSVRTFERIRALTGHALIERYGMTETLIALSTRADGERRPGWVGVPLSGYTTRLRTETGDVVPADGESVGRLEVQGPSLFDGYLGLPTATEESWTEDGWFITGDLAVVDEQGFHRIVGRESVDLIKSGGYRIGAGEVEECLRNVTGVGEAVVVGVPDEDLGQRIVAFVIVDDPGGEVAPTSHFGDQLIAHVADELSWHKRPREIRFVEEFPRTPLGKVQKKVLLDDITSAH</sequence>
<evidence type="ECO:0000256" key="1">
    <source>
        <dbReference type="ARBA" id="ARBA00006432"/>
    </source>
</evidence>
<accession>A0ABT4V6M0</accession>
<dbReference type="InterPro" id="IPR045851">
    <property type="entry name" value="AMP-bd_C_sf"/>
</dbReference>